<dbReference type="RefSeq" id="XP_013788295.1">
    <property type="nucleotide sequence ID" value="XM_013932841.2"/>
</dbReference>
<feature type="domain" description="Major facilitator superfamily (MFS) profile" evidence="6">
    <location>
        <begin position="122"/>
        <end position="560"/>
    </location>
</feature>
<feature type="transmembrane region" description="Helical" evidence="5">
    <location>
        <begin position="219"/>
        <end position="244"/>
    </location>
</feature>
<feature type="transmembrane region" description="Helical" evidence="5">
    <location>
        <begin position="419"/>
        <end position="440"/>
    </location>
</feature>
<dbReference type="InterPro" id="IPR020846">
    <property type="entry name" value="MFS_dom"/>
</dbReference>
<dbReference type="InterPro" id="IPR036259">
    <property type="entry name" value="MFS_trans_sf"/>
</dbReference>
<gene>
    <name evidence="8" type="primary">LOC106472213</name>
</gene>
<keyword evidence="4 5" id="KW-0472">Membrane</keyword>
<feature type="transmembrane region" description="Helical" evidence="5">
    <location>
        <begin position="390"/>
        <end position="407"/>
    </location>
</feature>
<feature type="transmembrane region" description="Helical" evidence="5">
    <location>
        <begin position="535"/>
        <end position="555"/>
    </location>
</feature>
<dbReference type="CDD" id="cd17317">
    <property type="entry name" value="MFS_SLC22"/>
    <property type="match status" value="1"/>
</dbReference>
<organism evidence="7 8">
    <name type="scientific">Limulus polyphemus</name>
    <name type="common">Atlantic horseshoe crab</name>
    <dbReference type="NCBI Taxonomy" id="6850"/>
    <lineage>
        <taxon>Eukaryota</taxon>
        <taxon>Metazoa</taxon>
        <taxon>Ecdysozoa</taxon>
        <taxon>Arthropoda</taxon>
        <taxon>Chelicerata</taxon>
        <taxon>Merostomata</taxon>
        <taxon>Xiphosura</taxon>
        <taxon>Limulidae</taxon>
        <taxon>Limulus</taxon>
    </lineage>
</organism>
<name>A0ABM1BTD5_LIMPO</name>
<sequence length="609" mass="69087">MKLEDIFKVGRVFPKSIDEIGRKEKTDNVPEDKNISEEKIEFEEIVTEVGKYGLFQKRLLYYFLLPAFIPMSWVTFNQIFIMSVPDHWCYVPEVAEANLSVQQKLMLTRPMENRHGLEIPSQCQMYTLNYTLEWMESSNSNTSFKDYGSATNVSSQACQNGWVYDKTLYDSTASTHWDLVCEKNHFPHIVFTLAGVGGAVATSIYGIMSDRIGRKLTFFICIAVTLVSGLTSLVVSSFTAFAVLRLINGSLYPTIYQTPYIILVELVGKEKRTRILGIGCISWTIGICLLPLIAFLTRHWTMFGFITTCSCIPFFFYWRFLPESPRWLVSVKRYEEAAIILTRIARTNGRPVPIDLINKLIKIEETMKKEVETTYNMTVLFRYPTLRKHFMIVTLVWVSCMISYFSIKFNTTNLYGNEFLNFFLLGLVELPSYFVCWYLMETIGRRWTNVSLALLVALSHFLSIPFTAELAIYKTFGALVGKFCSSALFMVVYQQAAELFPTPVRALGMGASATIICIATVCAPSIIYLRTYEGHIPELIIGGMCLVASFAATFLPETLHAKLPQTIEDGEEFGEKQKYLSCFGAGVPTSNDDDPVLGQEKTRKGFPTV</sequence>
<evidence type="ECO:0000256" key="1">
    <source>
        <dbReference type="ARBA" id="ARBA00004141"/>
    </source>
</evidence>
<evidence type="ECO:0000256" key="4">
    <source>
        <dbReference type="ARBA" id="ARBA00023136"/>
    </source>
</evidence>
<dbReference type="PROSITE" id="PS50850">
    <property type="entry name" value="MFS"/>
    <property type="match status" value="1"/>
</dbReference>
<feature type="transmembrane region" description="Helical" evidence="5">
    <location>
        <begin position="447"/>
        <end position="466"/>
    </location>
</feature>
<evidence type="ECO:0000313" key="7">
    <source>
        <dbReference type="Proteomes" id="UP000694941"/>
    </source>
</evidence>
<dbReference type="SUPFAM" id="SSF103473">
    <property type="entry name" value="MFS general substrate transporter"/>
    <property type="match status" value="1"/>
</dbReference>
<dbReference type="PANTHER" id="PTHR24064">
    <property type="entry name" value="SOLUTE CARRIER FAMILY 22 MEMBER"/>
    <property type="match status" value="1"/>
</dbReference>
<feature type="transmembrane region" description="Helical" evidence="5">
    <location>
        <begin position="59"/>
        <end position="81"/>
    </location>
</feature>
<feature type="transmembrane region" description="Helical" evidence="5">
    <location>
        <begin position="275"/>
        <end position="294"/>
    </location>
</feature>
<evidence type="ECO:0000256" key="2">
    <source>
        <dbReference type="ARBA" id="ARBA00022692"/>
    </source>
</evidence>
<feature type="transmembrane region" description="Helical" evidence="5">
    <location>
        <begin position="250"/>
        <end position="268"/>
    </location>
</feature>
<feature type="transmembrane region" description="Helical" evidence="5">
    <location>
        <begin position="300"/>
        <end position="318"/>
    </location>
</feature>
<evidence type="ECO:0000256" key="5">
    <source>
        <dbReference type="SAM" id="Phobius"/>
    </source>
</evidence>
<dbReference type="InterPro" id="IPR005828">
    <property type="entry name" value="MFS_sugar_transport-like"/>
</dbReference>
<protein>
    <submittedName>
        <fullName evidence="8">Carcinine transporter-like</fullName>
    </submittedName>
</protein>
<keyword evidence="7" id="KW-1185">Reference proteome</keyword>
<proteinExistence type="predicted"/>
<reference evidence="8" key="1">
    <citation type="submission" date="2025-08" db="UniProtKB">
        <authorList>
            <consortium name="RefSeq"/>
        </authorList>
    </citation>
    <scope>IDENTIFICATION</scope>
    <source>
        <tissue evidence="8">Muscle</tissue>
    </source>
</reference>
<comment type="subcellular location">
    <subcellularLocation>
        <location evidence="1">Membrane</location>
        <topology evidence="1">Multi-pass membrane protein</topology>
    </subcellularLocation>
</comment>
<accession>A0ABM1BTD5</accession>
<evidence type="ECO:0000259" key="6">
    <source>
        <dbReference type="PROSITE" id="PS50850"/>
    </source>
</evidence>
<dbReference type="Gene3D" id="1.20.1250.20">
    <property type="entry name" value="MFS general substrate transporter like domains"/>
    <property type="match status" value="1"/>
</dbReference>
<keyword evidence="2 5" id="KW-0812">Transmembrane</keyword>
<keyword evidence="3 5" id="KW-1133">Transmembrane helix</keyword>
<evidence type="ECO:0000313" key="8">
    <source>
        <dbReference type="RefSeq" id="XP_013788295.1"/>
    </source>
</evidence>
<dbReference type="Pfam" id="PF00083">
    <property type="entry name" value="Sugar_tr"/>
    <property type="match status" value="1"/>
</dbReference>
<evidence type="ECO:0000256" key="3">
    <source>
        <dbReference type="ARBA" id="ARBA00022989"/>
    </source>
</evidence>
<feature type="transmembrane region" description="Helical" evidence="5">
    <location>
        <begin position="186"/>
        <end position="207"/>
    </location>
</feature>
<dbReference type="Proteomes" id="UP000694941">
    <property type="component" value="Unplaced"/>
</dbReference>
<feature type="transmembrane region" description="Helical" evidence="5">
    <location>
        <begin position="506"/>
        <end position="529"/>
    </location>
</feature>
<dbReference type="GeneID" id="106472213"/>